<dbReference type="PANTHER" id="PTHR33747:SF9">
    <property type="entry name" value="METAL-BINDING PROTEIN"/>
    <property type="match status" value="1"/>
</dbReference>
<dbReference type="EMBL" id="CP002886">
    <property type="protein sequence ID" value="AEW74274.1"/>
    <property type="molecule type" value="Genomic_DNA"/>
</dbReference>
<dbReference type="eggNOG" id="COG3318">
    <property type="taxonomic scope" value="Bacteria"/>
</dbReference>
<dbReference type="Pfam" id="PF03695">
    <property type="entry name" value="UPF0149"/>
    <property type="match status" value="1"/>
</dbReference>
<dbReference type="KEGG" id="eec:EcWSU1_02843"/>
<dbReference type="AlphaFoldDB" id="G8LH68"/>
<dbReference type="Pfam" id="PF02810">
    <property type="entry name" value="SEC-C"/>
    <property type="match status" value="1"/>
</dbReference>
<reference evidence="1 2" key="1">
    <citation type="journal article" date="2011" name="Stand. Genomic Sci.">
        <title>Complete genome of the onion pathogen Enterobacter cloacae EcWSU1.</title>
        <authorList>
            <person name="Humann J.L."/>
            <person name="Wildung M."/>
            <person name="Cheng C.H."/>
            <person name="Lee T."/>
            <person name="Stewart J.E."/>
            <person name="Drew J.C."/>
            <person name="Triplett E.W."/>
            <person name="Main D."/>
            <person name="Schroeder B.K."/>
        </authorList>
    </citation>
    <scope>NUCLEOTIDE SEQUENCE [LARGE SCALE GENOMIC DNA]</scope>
    <source>
        <strain evidence="1 2">EcWSU1</strain>
    </source>
</reference>
<dbReference type="NCBIfam" id="NF007704">
    <property type="entry name" value="PRK10396.1"/>
    <property type="match status" value="1"/>
</dbReference>
<proteinExistence type="predicted"/>
<dbReference type="Gene3D" id="1.20.120.740">
    <property type="entry name" value="YgfB uncharacterised protein family UPF0149, PF03695"/>
    <property type="match status" value="1"/>
</dbReference>
<evidence type="ECO:0000313" key="1">
    <source>
        <dbReference type="EMBL" id="AEW74274.1"/>
    </source>
</evidence>
<dbReference type="PANTHER" id="PTHR33747">
    <property type="entry name" value="UPF0225 PROTEIN SCO1677"/>
    <property type="match status" value="1"/>
</dbReference>
<organism evidence="1 2">
    <name type="scientific">Enterobacter ludwigii</name>
    <dbReference type="NCBI Taxonomy" id="299767"/>
    <lineage>
        <taxon>Bacteria</taxon>
        <taxon>Pseudomonadati</taxon>
        <taxon>Pseudomonadota</taxon>
        <taxon>Gammaproteobacteria</taxon>
        <taxon>Enterobacterales</taxon>
        <taxon>Enterobacteriaceae</taxon>
        <taxon>Enterobacter</taxon>
        <taxon>Enterobacter cloacae complex</taxon>
    </lineage>
</organism>
<dbReference type="NCBIfam" id="TIGR02292">
    <property type="entry name" value="ygfB_yecA"/>
    <property type="match status" value="1"/>
</dbReference>
<dbReference type="SUPFAM" id="SSF103642">
    <property type="entry name" value="Sec-C motif"/>
    <property type="match status" value="1"/>
</dbReference>
<dbReference type="InterPro" id="IPR011978">
    <property type="entry name" value="YgfB-like"/>
</dbReference>
<name>G8LH68_9ENTR</name>
<dbReference type="eggNOG" id="COG3012">
    <property type="taxonomic scope" value="Bacteria"/>
</dbReference>
<sequence>MRYVSGSFPFLSGVSAMTEGPLNESEMAWLEETLMSYGHDDASVIDVSELDGMLTAVLSGPVVVEPDTWLVAVWGGEKYIPRWKNDREMHRFIDLCFKHMNDIAERLSEYPDQFEPMFGYNDVDGESYTVVEEWCYGYMRGVALTDWSALPEALKADLDAIALHGTDENSEKLDELSEDEYKASIESIQPAALRLYNYWVDNPQQPEAKKPIVNGTKVGRNDPCPCGSGKKFKSCCLH</sequence>
<dbReference type="InterPro" id="IPR004027">
    <property type="entry name" value="SEC_C_motif"/>
</dbReference>
<protein>
    <submittedName>
        <fullName evidence="1">YecA</fullName>
    </submittedName>
</protein>
<gene>
    <name evidence="1" type="primary">yecA</name>
    <name evidence="1" type="ORF">EcWSU1_02843</name>
</gene>
<dbReference type="InterPro" id="IPR036255">
    <property type="entry name" value="YgfB-like_sf"/>
</dbReference>
<dbReference type="SUPFAM" id="SSF101327">
    <property type="entry name" value="YgfB-like"/>
    <property type="match status" value="1"/>
</dbReference>
<evidence type="ECO:0000313" key="2">
    <source>
        <dbReference type="Proteomes" id="UP000007838"/>
    </source>
</evidence>
<dbReference type="HOGENOM" id="CLU_078487_0_1_6"/>
<accession>G8LH68</accession>
<dbReference type="Proteomes" id="UP000007838">
    <property type="component" value="Chromosome"/>
</dbReference>